<feature type="transmembrane region" description="Helical" evidence="6">
    <location>
        <begin position="155"/>
        <end position="178"/>
    </location>
</feature>
<dbReference type="InterPro" id="IPR020846">
    <property type="entry name" value="MFS_dom"/>
</dbReference>
<evidence type="ECO:0000256" key="4">
    <source>
        <dbReference type="ARBA" id="ARBA00022989"/>
    </source>
</evidence>
<keyword evidence="2" id="KW-0813">Transport</keyword>
<feature type="transmembrane region" description="Helical" evidence="6">
    <location>
        <begin position="198"/>
        <end position="218"/>
    </location>
</feature>
<dbReference type="SUPFAM" id="SSF103473">
    <property type="entry name" value="MFS general substrate transporter"/>
    <property type="match status" value="1"/>
</dbReference>
<evidence type="ECO:0000256" key="2">
    <source>
        <dbReference type="ARBA" id="ARBA00022448"/>
    </source>
</evidence>
<dbReference type="Proteomes" id="UP000838878">
    <property type="component" value="Chromosome 4"/>
</dbReference>
<dbReference type="GO" id="GO:0022857">
    <property type="term" value="F:transmembrane transporter activity"/>
    <property type="evidence" value="ECO:0007669"/>
    <property type="project" value="InterPro"/>
</dbReference>
<feature type="transmembrane region" description="Helical" evidence="6">
    <location>
        <begin position="442"/>
        <end position="461"/>
    </location>
</feature>
<feature type="transmembrane region" description="Helical" evidence="6">
    <location>
        <begin position="356"/>
        <end position="380"/>
    </location>
</feature>
<feature type="non-terminal residue" evidence="8">
    <location>
        <position position="518"/>
    </location>
</feature>
<dbReference type="Pfam" id="PF07690">
    <property type="entry name" value="MFS_1"/>
    <property type="match status" value="1"/>
</dbReference>
<gene>
    <name evidence="8" type="ORF">BINO364_LOCUS9772</name>
</gene>
<keyword evidence="4 6" id="KW-1133">Transmembrane helix</keyword>
<name>A0A8J9UPD7_9NEOP</name>
<comment type="subcellular location">
    <subcellularLocation>
        <location evidence="1">Membrane</location>
        <topology evidence="1">Multi-pass membrane protein</topology>
    </subcellularLocation>
</comment>
<protein>
    <recommendedName>
        <fullName evidence="7">Major facilitator superfamily (MFS) profile domain-containing protein</fullName>
    </recommendedName>
</protein>
<feature type="transmembrane region" description="Helical" evidence="6">
    <location>
        <begin position="29"/>
        <end position="49"/>
    </location>
</feature>
<sequence length="518" mass="56908">MEVSTKNKDLAKFSLEDALNLSGFGKYNISLLAVCSLLIMAMYIDIFGFSVALPSAACDMRLTTSQQGILSAVPLIGVMISSYAWGLCADTLGRRTTLLYAMPIGMLLNLAASVAPTFTSLAVLKFFSGGFTSSANAAAFVLLGESVPLRFSGRAIFLMASATMFVQFIICVIALPIIGLTFTINVPWLSMTYRPWRLLLQMICIPGIVGTIGVFFMLESPKFLLSQGKEEAATDVLRNIYRFNKGSTADYPVKTIILEETFMADEKVPFYRKIWNQTAPLFKPPLLKNSLMLYYILLCAFMTSTGYTMWVPTMTNAFFNGEDRSGKTFCEVASTAATPTNTSTTDCDSVIKPMTIYAVICYSGISGFLNILLTFIVTPLGKKKSTLLIFAIPLISGIILLFIRIPILSIIMFYIFLYVVLVLGNINAYLQELNPTYLRGMATCLSVVVARGFGFFSVQIIGSLLGNYCTHMISGYIVLIFTGMIVTFFLPSDKSETECIKIEKTSSVVENGIERTAL</sequence>
<feature type="transmembrane region" description="Helical" evidence="6">
    <location>
        <begin position="69"/>
        <end position="86"/>
    </location>
</feature>
<evidence type="ECO:0000256" key="5">
    <source>
        <dbReference type="ARBA" id="ARBA00023136"/>
    </source>
</evidence>
<feature type="transmembrane region" description="Helical" evidence="6">
    <location>
        <begin position="124"/>
        <end position="143"/>
    </location>
</feature>
<feature type="domain" description="Major facilitator superfamily (MFS) profile" evidence="7">
    <location>
        <begin position="29"/>
        <end position="495"/>
    </location>
</feature>
<evidence type="ECO:0000313" key="8">
    <source>
        <dbReference type="EMBL" id="CAH0724011.1"/>
    </source>
</evidence>
<feature type="transmembrane region" description="Helical" evidence="6">
    <location>
        <begin position="473"/>
        <end position="491"/>
    </location>
</feature>
<feature type="transmembrane region" description="Helical" evidence="6">
    <location>
        <begin position="411"/>
        <end position="430"/>
    </location>
</feature>
<dbReference type="Gene3D" id="1.20.1250.20">
    <property type="entry name" value="MFS general substrate transporter like domains"/>
    <property type="match status" value="1"/>
</dbReference>
<keyword evidence="3 6" id="KW-0812">Transmembrane</keyword>
<dbReference type="PROSITE" id="PS50850">
    <property type="entry name" value="MFS"/>
    <property type="match status" value="1"/>
</dbReference>
<dbReference type="PANTHER" id="PTHR23511:SF35">
    <property type="entry name" value="MAJOR FACILITATOR SUPERFAMILY (MFS) PROFILE DOMAIN-CONTAINING PROTEIN"/>
    <property type="match status" value="1"/>
</dbReference>
<dbReference type="InterPro" id="IPR011701">
    <property type="entry name" value="MFS"/>
</dbReference>
<feature type="transmembrane region" description="Helical" evidence="6">
    <location>
        <begin position="291"/>
        <end position="310"/>
    </location>
</feature>
<dbReference type="GO" id="GO:0016020">
    <property type="term" value="C:membrane"/>
    <property type="evidence" value="ECO:0007669"/>
    <property type="project" value="UniProtKB-SubCell"/>
</dbReference>
<evidence type="ECO:0000256" key="1">
    <source>
        <dbReference type="ARBA" id="ARBA00004141"/>
    </source>
</evidence>
<keyword evidence="9" id="KW-1185">Reference proteome</keyword>
<evidence type="ECO:0000313" key="9">
    <source>
        <dbReference type="Proteomes" id="UP000838878"/>
    </source>
</evidence>
<dbReference type="InterPro" id="IPR036259">
    <property type="entry name" value="MFS_trans_sf"/>
</dbReference>
<feature type="transmembrane region" description="Helical" evidence="6">
    <location>
        <begin position="98"/>
        <end position="118"/>
    </location>
</feature>
<accession>A0A8J9UPD7</accession>
<dbReference type="EMBL" id="OV170224">
    <property type="protein sequence ID" value="CAH0724011.1"/>
    <property type="molecule type" value="Genomic_DNA"/>
</dbReference>
<feature type="transmembrane region" description="Helical" evidence="6">
    <location>
        <begin position="387"/>
        <end position="405"/>
    </location>
</feature>
<dbReference type="OrthoDB" id="433512at2759"/>
<organism evidence="8 9">
    <name type="scientific">Brenthis ino</name>
    <name type="common">lesser marbled fritillary</name>
    <dbReference type="NCBI Taxonomy" id="405034"/>
    <lineage>
        <taxon>Eukaryota</taxon>
        <taxon>Metazoa</taxon>
        <taxon>Ecdysozoa</taxon>
        <taxon>Arthropoda</taxon>
        <taxon>Hexapoda</taxon>
        <taxon>Insecta</taxon>
        <taxon>Pterygota</taxon>
        <taxon>Neoptera</taxon>
        <taxon>Endopterygota</taxon>
        <taxon>Lepidoptera</taxon>
        <taxon>Glossata</taxon>
        <taxon>Ditrysia</taxon>
        <taxon>Papilionoidea</taxon>
        <taxon>Nymphalidae</taxon>
        <taxon>Heliconiinae</taxon>
        <taxon>Argynnini</taxon>
        <taxon>Brenthis</taxon>
    </lineage>
</organism>
<dbReference type="AlphaFoldDB" id="A0A8J9UPD7"/>
<evidence type="ECO:0000256" key="3">
    <source>
        <dbReference type="ARBA" id="ARBA00022692"/>
    </source>
</evidence>
<reference evidence="8" key="1">
    <citation type="submission" date="2021-12" db="EMBL/GenBank/DDBJ databases">
        <authorList>
            <person name="Martin H S."/>
        </authorList>
    </citation>
    <scope>NUCLEOTIDE SEQUENCE</scope>
</reference>
<evidence type="ECO:0000259" key="7">
    <source>
        <dbReference type="PROSITE" id="PS50850"/>
    </source>
</evidence>
<dbReference type="PANTHER" id="PTHR23511">
    <property type="entry name" value="SYNAPTIC VESICLE GLYCOPROTEIN 2"/>
    <property type="match status" value="1"/>
</dbReference>
<keyword evidence="5 6" id="KW-0472">Membrane</keyword>
<proteinExistence type="predicted"/>
<evidence type="ECO:0000256" key="6">
    <source>
        <dbReference type="SAM" id="Phobius"/>
    </source>
</evidence>